<evidence type="ECO:0000256" key="1">
    <source>
        <dbReference type="ARBA" id="ARBA00005817"/>
    </source>
</evidence>
<feature type="domain" description="Electron transfer flavoprotein alpha/beta-subunit N-terminal" evidence="10">
    <location>
        <begin position="4"/>
        <end position="191"/>
    </location>
</feature>
<comment type="caution">
    <text evidence="11">The sequence shown here is derived from an EMBL/GenBank/DDBJ whole genome shotgun (WGS) entry which is preliminary data.</text>
</comment>
<evidence type="ECO:0000313" key="11">
    <source>
        <dbReference type="EMBL" id="EYF03912.1"/>
    </source>
</evidence>
<dbReference type="GO" id="GO:0033539">
    <property type="term" value="P:fatty acid beta-oxidation using acyl-CoA dehydrogenase"/>
    <property type="evidence" value="ECO:0007669"/>
    <property type="project" value="TreeGrafter"/>
</dbReference>
<dbReference type="AlphaFoldDB" id="A0A017T4I0"/>
<evidence type="ECO:0000256" key="7">
    <source>
        <dbReference type="ARBA" id="ARBA00068674"/>
    </source>
</evidence>
<dbReference type="SUPFAM" id="SSF52402">
    <property type="entry name" value="Adenine nucleotide alpha hydrolases-like"/>
    <property type="match status" value="1"/>
</dbReference>
<feature type="binding site" evidence="9">
    <location>
        <position position="290"/>
    </location>
    <ligand>
        <name>FAD</name>
        <dbReference type="ChEBI" id="CHEBI:57692"/>
    </ligand>
</feature>
<keyword evidence="2" id="KW-0813">Transport</keyword>
<dbReference type="SUPFAM" id="SSF52467">
    <property type="entry name" value="DHS-like NAD/FAD-binding domain"/>
    <property type="match status" value="1"/>
</dbReference>
<evidence type="ECO:0000313" key="12">
    <source>
        <dbReference type="Proteomes" id="UP000019678"/>
    </source>
</evidence>
<dbReference type="GO" id="GO:0050660">
    <property type="term" value="F:flavin adenine dinucleotide binding"/>
    <property type="evidence" value="ECO:0007669"/>
    <property type="project" value="InterPro"/>
</dbReference>
<dbReference type="SMART" id="SM00893">
    <property type="entry name" value="ETF"/>
    <property type="match status" value="1"/>
</dbReference>
<evidence type="ECO:0000256" key="5">
    <source>
        <dbReference type="ARBA" id="ARBA00022982"/>
    </source>
</evidence>
<evidence type="ECO:0000256" key="4">
    <source>
        <dbReference type="ARBA" id="ARBA00022827"/>
    </source>
</evidence>
<feature type="binding site" evidence="9">
    <location>
        <begin position="269"/>
        <end position="276"/>
    </location>
    <ligand>
        <name>FAD</name>
        <dbReference type="ChEBI" id="CHEBI:57692"/>
    </ligand>
</feature>
<feature type="binding site" evidence="9">
    <location>
        <begin position="252"/>
        <end position="256"/>
    </location>
    <ligand>
        <name>FAD</name>
        <dbReference type="ChEBI" id="CHEBI:57692"/>
    </ligand>
</feature>
<dbReference type="InterPro" id="IPR033947">
    <property type="entry name" value="ETF_alpha_N"/>
</dbReference>
<dbReference type="RefSeq" id="WP_044245016.1">
    <property type="nucleotide sequence ID" value="NZ_ASRX01000040.1"/>
</dbReference>
<feature type="binding site" evidence="9">
    <location>
        <begin position="238"/>
        <end position="239"/>
    </location>
    <ligand>
        <name>FAD</name>
        <dbReference type="ChEBI" id="CHEBI:57692"/>
    </ligand>
</feature>
<keyword evidence="3" id="KW-0285">Flavoprotein</keyword>
<proteinExistence type="inferred from homology"/>
<comment type="similarity">
    <text evidence="1">Belongs to the ETF alpha-subunit/FixB family.</text>
</comment>
<dbReference type="InterPro" id="IPR014730">
    <property type="entry name" value="ETF_a/b_N"/>
</dbReference>
<dbReference type="GO" id="GO:0009055">
    <property type="term" value="F:electron transfer activity"/>
    <property type="evidence" value="ECO:0007669"/>
    <property type="project" value="InterPro"/>
</dbReference>
<dbReference type="InterPro" id="IPR029035">
    <property type="entry name" value="DHS-like_NAD/FAD-binding_dom"/>
</dbReference>
<dbReference type="EMBL" id="ASRX01000040">
    <property type="protein sequence ID" value="EYF03912.1"/>
    <property type="molecule type" value="Genomic_DNA"/>
</dbReference>
<evidence type="ECO:0000256" key="3">
    <source>
        <dbReference type="ARBA" id="ARBA00022630"/>
    </source>
</evidence>
<accession>A0A017T4I0</accession>
<dbReference type="Gene3D" id="3.40.50.620">
    <property type="entry name" value="HUPs"/>
    <property type="match status" value="1"/>
</dbReference>
<sequence>MADVLVVAEAAEGKLKKTTHSAVTFARQAAAALGGTYSILVIGSGVDAAATEAATLGAAKVLVAQDGSLGVYLAERYAPVVAEVAKARGIAVVVGTASGYGKDLLPRVAARLDAGYASDITGLVTEGSSLKYRRPMFAGNAFGLCSVATPIQVVSVRQSAFAAADASGAQSPVEQVAVARPGAAAERVEFVSFDQVKSTRPELAEAKVVVSGGRALKEKFNQVIDPLADVLGAAVGASRAACDAGYAPGDLQVGQTGKIVAPQLYVAVGISGAIQHLAGMKGSKVIVAINKDADAPIFQVADYGLVADLFTAVPELTKQIQASRG</sequence>
<dbReference type="CDD" id="cd01715">
    <property type="entry name" value="ETF_alpha"/>
    <property type="match status" value="1"/>
</dbReference>
<dbReference type="PROSITE" id="PS00696">
    <property type="entry name" value="ETF_ALPHA"/>
    <property type="match status" value="1"/>
</dbReference>
<dbReference type="PANTHER" id="PTHR43153">
    <property type="entry name" value="ELECTRON TRANSFER FLAVOPROTEIN ALPHA"/>
    <property type="match status" value="1"/>
</dbReference>
<dbReference type="PIRSF" id="PIRSF000089">
    <property type="entry name" value="Electra_flavoP_a"/>
    <property type="match status" value="1"/>
</dbReference>
<comment type="cofactor">
    <cofactor evidence="9">
        <name>FAD</name>
        <dbReference type="ChEBI" id="CHEBI:57692"/>
    </cofactor>
    <text evidence="9">Binds 1 FAD per dimer.</text>
</comment>
<dbReference type="InterPro" id="IPR014729">
    <property type="entry name" value="Rossmann-like_a/b/a_fold"/>
</dbReference>
<dbReference type="Pfam" id="PF01012">
    <property type="entry name" value="ETF"/>
    <property type="match status" value="1"/>
</dbReference>
<gene>
    <name evidence="11" type="ORF">CAP_5013</name>
</gene>
<dbReference type="PANTHER" id="PTHR43153:SF1">
    <property type="entry name" value="ELECTRON TRANSFER FLAVOPROTEIN SUBUNIT ALPHA, MITOCHONDRIAL"/>
    <property type="match status" value="1"/>
</dbReference>
<dbReference type="Proteomes" id="UP000019678">
    <property type="component" value="Unassembled WGS sequence"/>
</dbReference>
<keyword evidence="12" id="KW-1185">Reference proteome</keyword>
<evidence type="ECO:0000256" key="8">
    <source>
        <dbReference type="ARBA" id="ARBA00079299"/>
    </source>
</evidence>
<evidence type="ECO:0000256" key="6">
    <source>
        <dbReference type="ARBA" id="ARBA00025649"/>
    </source>
</evidence>
<comment type="function">
    <text evidence="6">The electron transfer flavoprotein serves as a specific electron acceptor for other dehydrogenases. It transfers the electrons to the main respiratory chain via ETF-ubiquinone oxidoreductase (ETF dehydrogenase).</text>
</comment>
<dbReference type="InterPro" id="IPR001308">
    <property type="entry name" value="ETF_a/FixB"/>
</dbReference>
<protein>
    <recommendedName>
        <fullName evidence="7">Electron transfer flavoprotein subunit alpha</fullName>
    </recommendedName>
    <alternativeName>
        <fullName evidence="8">Electron transfer flavoprotein large subunit</fullName>
    </alternativeName>
</protein>
<reference evidence="11 12" key="1">
    <citation type="submission" date="2013-05" db="EMBL/GenBank/DDBJ databases">
        <title>Genome assembly of Chondromyces apiculatus DSM 436.</title>
        <authorList>
            <person name="Sharma G."/>
            <person name="Khatri I."/>
            <person name="Kaur C."/>
            <person name="Mayilraj S."/>
            <person name="Subramanian S."/>
        </authorList>
    </citation>
    <scope>NUCLEOTIDE SEQUENCE [LARGE SCALE GENOMIC DNA]</scope>
    <source>
        <strain evidence="11 12">DSM 436</strain>
    </source>
</reference>
<evidence type="ECO:0000256" key="2">
    <source>
        <dbReference type="ARBA" id="ARBA00022448"/>
    </source>
</evidence>
<evidence type="ECO:0000259" key="10">
    <source>
        <dbReference type="SMART" id="SM00893"/>
    </source>
</evidence>
<dbReference type="InterPro" id="IPR014731">
    <property type="entry name" value="ETF_asu_C"/>
</dbReference>
<dbReference type="Pfam" id="PF00766">
    <property type="entry name" value="ETF_alpha"/>
    <property type="match status" value="1"/>
</dbReference>
<feature type="binding site" evidence="9">
    <location>
        <position position="214"/>
    </location>
    <ligand>
        <name>FAD</name>
        <dbReference type="ChEBI" id="CHEBI:57692"/>
    </ligand>
</feature>
<organism evidence="11 12">
    <name type="scientific">Chondromyces apiculatus DSM 436</name>
    <dbReference type="NCBI Taxonomy" id="1192034"/>
    <lineage>
        <taxon>Bacteria</taxon>
        <taxon>Pseudomonadati</taxon>
        <taxon>Myxococcota</taxon>
        <taxon>Polyangia</taxon>
        <taxon>Polyangiales</taxon>
        <taxon>Polyangiaceae</taxon>
        <taxon>Chondromyces</taxon>
    </lineage>
</organism>
<dbReference type="STRING" id="1192034.CAP_5013"/>
<keyword evidence="4 9" id="KW-0274">FAD</keyword>
<dbReference type="FunFam" id="3.40.50.1220:FF:000001">
    <property type="entry name" value="Electron transfer flavoprotein, alpha subunit"/>
    <property type="match status" value="1"/>
</dbReference>
<name>A0A017T4I0_9BACT</name>
<dbReference type="OrthoDB" id="9770286at2"/>
<evidence type="ECO:0000256" key="9">
    <source>
        <dbReference type="PIRSR" id="PIRSR000089-1"/>
    </source>
</evidence>
<dbReference type="InterPro" id="IPR018206">
    <property type="entry name" value="ETF_asu_C_CS"/>
</dbReference>
<dbReference type="eggNOG" id="COG2025">
    <property type="taxonomic scope" value="Bacteria"/>
</dbReference>
<keyword evidence="5" id="KW-0249">Electron transport</keyword>
<dbReference type="Gene3D" id="3.40.50.1220">
    <property type="entry name" value="TPP-binding domain"/>
    <property type="match status" value="1"/>
</dbReference>